<proteinExistence type="predicted"/>
<reference evidence="1" key="1">
    <citation type="submission" date="2019-04" db="EMBL/GenBank/DDBJ databases">
        <authorList>
            <person name="Alioto T."/>
            <person name="Alioto T."/>
        </authorList>
    </citation>
    <scope>NUCLEOTIDE SEQUENCE [LARGE SCALE GENOMIC DNA]</scope>
</reference>
<dbReference type="Proteomes" id="UP000335636">
    <property type="component" value="Unassembled WGS sequence"/>
</dbReference>
<organism evidence="1 2">
    <name type="scientific">Marmota monax</name>
    <name type="common">Woodchuck</name>
    <dbReference type="NCBI Taxonomy" id="9995"/>
    <lineage>
        <taxon>Eukaryota</taxon>
        <taxon>Metazoa</taxon>
        <taxon>Chordata</taxon>
        <taxon>Craniata</taxon>
        <taxon>Vertebrata</taxon>
        <taxon>Euteleostomi</taxon>
        <taxon>Mammalia</taxon>
        <taxon>Eutheria</taxon>
        <taxon>Euarchontoglires</taxon>
        <taxon>Glires</taxon>
        <taxon>Rodentia</taxon>
        <taxon>Sciuromorpha</taxon>
        <taxon>Sciuridae</taxon>
        <taxon>Xerinae</taxon>
        <taxon>Marmotini</taxon>
        <taxon>Marmota</taxon>
    </lineage>
</organism>
<gene>
    <name evidence="1" type="ORF">MONAX_5E045504</name>
</gene>
<feature type="non-terminal residue" evidence="1">
    <location>
        <position position="57"/>
    </location>
</feature>
<protein>
    <submittedName>
        <fullName evidence="1">Uncharacterized protein</fullName>
    </submittedName>
</protein>
<feature type="non-terminal residue" evidence="1">
    <location>
        <position position="1"/>
    </location>
</feature>
<dbReference type="EMBL" id="CABDUW010002038">
    <property type="protein sequence ID" value="VTJ85147.1"/>
    <property type="molecule type" value="Genomic_DNA"/>
</dbReference>
<keyword evidence="2" id="KW-1185">Reference proteome</keyword>
<evidence type="ECO:0000313" key="2">
    <source>
        <dbReference type="Proteomes" id="UP000335636"/>
    </source>
</evidence>
<sequence length="57" mass="6641">YGFGIIYLSIHISQSLQEHRWMEICKSKVKWLDSLNLSGVEQKSISLQKLVNLDCLF</sequence>
<name>A0A5E4CTL1_MARMO</name>
<evidence type="ECO:0000313" key="1">
    <source>
        <dbReference type="EMBL" id="VTJ85147.1"/>
    </source>
</evidence>
<accession>A0A5E4CTL1</accession>
<comment type="caution">
    <text evidence="1">The sequence shown here is derived from an EMBL/GenBank/DDBJ whole genome shotgun (WGS) entry which is preliminary data.</text>
</comment>
<dbReference type="AlphaFoldDB" id="A0A5E4CTL1"/>